<keyword evidence="3" id="KW-1185">Reference proteome</keyword>
<organism evidence="2 3">
    <name type="scientific">Aeoliella straminimaris</name>
    <dbReference type="NCBI Taxonomy" id="2954799"/>
    <lineage>
        <taxon>Bacteria</taxon>
        <taxon>Pseudomonadati</taxon>
        <taxon>Planctomycetota</taxon>
        <taxon>Planctomycetia</taxon>
        <taxon>Pirellulales</taxon>
        <taxon>Lacipirellulaceae</taxon>
        <taxon>Aeoliella</taxon>
    </lineage>
</organism>
<dbReference type="RefSeq" id="WP_252852382.1">
    <property type="nucleotide sequence ID" value="NZ_JAMXLR010000036.1"/>
</dbReference>
<evidence type="ECO:0000256" key="1">
    <source>
        <dbReference type="SAM" id="SignalP"/>
    </source>
</evidence>
<keyword evidence="1" id="KW-0732">Signal</keyword>
<sequence length="447" mass="49692">MTNSTTDRLACVLILLTLCSTAQADSTFELSHNGSGRATGYAEANKIVTHNGKTHVAWLDSNEQGFEVKVRTLDHASGKWSPAYSVGPARDNHGGPDLVVDGEGYLHVVYYPHSDPMRYRKSVRPNDASEWTTEVEFGDRLTYPTMVIGPDDTLYLTARYRGSAQQPWETQLFTKAPNGPWVKQATIIRAGERSYSHFQDSLAWGPDHQTLHLSARLYGDTPRWAYLLGYMKSTDFGKTWQRSDGSSIPLPAVTKTLDPIEVVDPQQRPQHANSSSLRGSAIAVDDHNQPYVLYNTLQPDGTLPRQAWIATPDDEHAWKKTSLNDKIDALPKGWGLGMPGGMVFGEEGQMYLVLTAADDVKQSSLWGTRTSEVIWAQSNDGGRTFTSRMVSNRDAATPHWLPNIEKPTGFNQQPGFPSILYLSGERGSNNNAKLQNRVMLWNRGGLW</sequence>
<dbReference type="InterPro" id="IPR023296">
    <property type="entry name" value="Glyco_hydro_beta-prop_sf"/>
</dbReference>
<dbReference type="Pfam" id="PF15892">
    <property type="entry name" value="BNR_4"/>
    <property type="match status" value="1"/>
</dbReference>
<dbReference type="SUPFAM" id="SSF50939">
    <property type="entry name" value="Sialidases"/>
    <property type="match status" value="1"/>
</dbReference>
<feature type="chain" id="PRO_5040734777" evidence="1">
    <location>
        <begin position="25"/>
        <end position="447"/>
    </location>
</feature>
<evidence type="ECO:0000313" key="2">
    <source>
        <dbReference type="EMBL" id="MCO6044279.1"/>
    </source>
</evidence>
<dbReference type="Proteomes" id="UP001155241">
    <property type="component" value="Unassembled WGS sequence"/>
</dbReference>
<feature type="signal peptide" evidence="1">
    <location>
        <begin position="1"/>
        <end position="24"/>
    </location>
</feature>
<accession>A0A9X2JIT2</accession>
<dbReference type="InterPro" id="IPR036278">
    <property type="entry name" value="Sialidase_sf"/>
</dbReference>
<reference evidence="2" key="1">
    <citation type="submission" date="2022-06" db="EMBL/GenBank/DDBJ databases">
        <title>Aeoliella straminimaris, a novel planctomycete from sediments.</title>
        <authorList>
            <person name="Vitorino I.R."/>
            <person name="Lage O.M."/>
        </authorList>
    </citation>
    <scope>NUCLEOTIDE SEQUENCE</scope>
    <source>
        <strain evidence="2">ICT_H6.2</strain>
    </source>
</reference>
<name>A0A9X2JIT2_9BACT</name>
<evidence type="ECO:0000313" key="3">
    <source>
        <dbReference type="Proteomes" id="UP001155241"/>
    </source>
</evidence>
<gene>
    <name evidence="2" type="ORF">NG895_10205</name>
</gene>
<proteinExistence type="predicted"/>
<comment type="caution">
    <text evidence="2">The sequence shown here is derived from an EMBL/GenBank/DDBJ whole genome shotgun (WGS) entry which is preliminary data.</text>
</comment>
<dbReference type="EMBL" id="JAMXLR010000036">
    <property type="protein sequence ID" value="MCO6044279.1"/>
    <property type="molecule type" value="Genomic_DNA"/>
</dbReference>
<dbReference type="Gene3D" id="2.115.10.20">
    <property type="entry name" value="Glycosyl hydrolase domain, family 43"/>
    <property type="match status" value="1"/>
</dbReference>
<dbReference type="AlphaFoldDB" id="A0A9X2JIT2"/>
<protein>
    <submittedName>
        <fullName evidence="2">BNR repeat-containing protein</fullName>
    </submittedName>
</protein>